<sequence>MYSAPYNLVISLFSILAFLSFNYKKAEAKNYYVVFFIYLIFFGFRGYVGSDFFMYYELFHNLPEFDTNWSYKIIEGLELEKGFLLYMTFIKTLCSDYSFFVFINCLINITCILLFIRRYSSNVALSIIIFLEIGGLVFETDVLRNMKAMLIFLLSIKYIEQKRLLPYFLLNCIGFTFHSSSIIYFPMYWILNKPIGLKKFWLLFILGNVVFLGQIHILSMMITPTLSLLGGRFALLQSNYLDTGILSDYGLTMGYFLRIAVAVLISFYYDSLIKLKPYNVIFLNALMIYLLLFCYFSEIRILAIRMTNLFFFSYAVIIPQIVSLLHIRNNQLIYIGLICIISMLKVRGKTNIPIYEYDSVLFEHKGPYERKMNVYDFYMKIE</sequence>
<evidence type="ECO:0000256" key="1">
    <source>
        <dbReference type="SAM" id="Phobius"/>
    </source>
</evidence>
<feature type="transmembrane region" description="Helical" evidence="1">
    <location>
        <begin position="309"/>
        <end position="327"/>
    </location>
</feature>
<keyword evidence="1" id="KW-0472">Membrane</keyword>
<evidence type="ECO:0000313" key="2">
    <source>
        <dbReference type="EMBL" id="OUN55646.1"/>
    </source>
</evidence>
<feature type="transmembrane region" description="Helical" evidence="1">
    <location>
        <begin position="123"/>
        <end position="144"/>
    </location>
</feature>
<keyword evidence="1" id="KW-1133">Transmembrane helix</keyword>
<accession>A0A1Y3V3P1</accession>
<dbReference type="Proteomes" id="UP000196329">
    <property type="component" value="Unassembled WGS sequence"/>
</dbReference>
<feature type="transmembrane region" description="Helical" evidence="1">
    <location>
        <begin position="281"/>
        <end position="303"/>
    </location>
</feature>
<dbReference type="EMBL" id="NFHS01000003">
    <property type="protein sequence ID" value="OUN55646.1"/>
    <property type="molecule type" value="Genomic_DNA"/>
</dbReference>
<dbReference type="RefSeq" id="WP_087332562.1">
    <property type="nucleotide sequence ID" value="NZ_JBFCPT010000003.1"/>
</dbReference>
<protein>
    <recommendedName>
        <fullName evidence="4">EpsG family protein</fullName>
    </recommendedName>
</protein>
<organism evidence="2 3">
    <name type="scientific">Bacteroides uniformis</name>
    <dbReference type="NCBI Taxonomy" id="820"/>
    <lineage>
        <taxon>Bacteria</taxon>
        <taxon>Pseudomonadati</taxon>
        <taxon>Bacteroidota</taxon>
        <taxon>Bacteroidia</taxon>
        <taxon>Bacteroidales</taxon>
        <taxon>Bacteroidaceae</taxon>
        <taxon>Bacteroides</taxon>
    </lineage>
</organism>
<dbReference type="Pfam" id="PF14897">
    <property type="entry name" value="EpsG"/>
    <property type="match status" value="1"/>
</dbReference>
<feature type="transmembrane region" description="Helical" evidence="1">
    <location>
        <begin position="200"/>
        <end position="229"/>
    </location>
</feature>
<proteinExistence type="predicted"/>
<comment type="caution">
    <text evidence="2">The sequence shown here is derived from an EMBL/GenBank/DDBJ whole genome shotgun (WGS) entry which is preliminary data.</text>
</comment>
<reference evidence="3" key="1">
    <citation type="submission" date="2017-04" db="EMBL/GenBank/DDBJ databases">
        <title>Function of individual gut microbiota members based on whole genome sequencing of pure cultures obtained from chicken caecum.</title>
        <authorList>
            <person name="Medvecky M."/>
            <person name="Cejkova D."/>
            <person name="Polansky O."/>
            <person name="Karasova D."/>
            <person name="Kubasova T."/>
            <person name="Cizek A."/>
            <person name="Rychlik I."/>
        </authorList>
    </citation>
    <scope>NUCLEOTIDE SEQUENCE [LARGE SCALE GENOMIC DNA]</scope>
    <source>
        <strain evidence="3">An67</strain>
    </source>
</reference>
<evidence type="ECO:0000313" key="3">
    <source>
        <dbReference type="Proteomes" id="UP000196329"/>
    </source>
</evidence>
<evidence type="ECO:0008006" key="4">
    <source>
        <dbReference type="Google" id="ProtNLM"/>
    </source>
</evidence>
<dbReference type="AlphaFoldDB" id="A0A1Y3V3P1"/>
<gene>
    <name evidence="2" type="ORF">B5G17_08075</name>
</gene>
<feature type="transmembrane region" description="Helical" evidence="1">
    <location>
        <begin position="97"/>
        <end position="116"/>
    </location>
</feature>
<feature type="transmembrane region" description="Helical" evidence="1">
    <location>
        <begin position="249"/>
        <end position="269"/>
    </location>
</feature>
<feature type="transmembrane region" description="Helical" evidence="1">
    <location>
        <begin position="164"/>
        <end position="188"/>
    </location>
</feature>
<feature type="transmembrane region" description="Helical" evidence="1">
    <location>
        <begin position="30"/>
        <end position="48"/>
    </location>
</feature>
<dbReference type="InterPro" id="IPR049458">
    <property type="entry name" value="EpsG-like"/>
</dbReference>
<feature type="transmembrane region" description="Helical" evidence="1">
    <location>
        <begin position="6"/>
        <end position="23"/>
    </location>
</feature>
<keyword evidence="1" id="KW-0812">Transmembrane</keyword>
<name>A0A1Y3V3P1_BACUN</name>